<reference evidence="4 6" key="2">
    <citation type="submission" date="2019-11" db="EMBL/GenBank/DDBJ databases">
        <title>Draft genome sequences of five Paenibacillus species of dairy origin.</title>
        <authorList>
            <person name="Olajide A.M."/>
            <person name="Chen S."/>
            <person name="Lapointe G."/>
        </authorList>
    </citation>
    <scope>NUCLEOTIDE SEQUENCE [LARGE SCALE GENOMIC DNA]</scope>
    <source>
        <strain evidence="4 6">3CT49</strain>
    </source>
</reference>
<dbReference type="InterPro" id="IPR007698">
    <property type="entry name" value="AlaDH/PNT_NAD(H)-bd"/>
</dbReference>
<evidence type="ECO:0000313" key="3">
    <source>
        <dbReference type="EMBL" id="KFN09079.1"/>
    </source>
</evidence>
<reference evidence="3 5" key="1">
    <citation type="submission" date="2014-04" db="EMBL/GenBank/DDBJ databases">
        <authorList>
            <person name="Bishop-Lilly K.A."/>
            <person name="Broomall S.M."/>
            <person name="Chain P.S."/>
            <person name="Chertkov O."/>
            <person name="Coyne S.R."/>
            <person name="Daligault H.E."/>
            <person name="Davenport K.W."/>
            <person name="Erkkila T."/>
            <person name="Frey K.G."/>
            <person name="Gibbons H.S."/>
            <person name="Gu W."/>
            <person name="Jaissle J."/>
            <person name="Johnson S.L."/>
            <person name="Koroleva G.I."/>
            <person name="Ladner J.T."/>
            <person name="Lo C.-C."/>
            <person name="Minogue T.D."/>
            <person name="Munk C."/>
            <person name="Palacios G.F."/>
            <person name="Redden C.L."/>
            <person name="Rosenzweig C.N."/>
            <person name="Scholz M.B."/>
            <person name="Teshima H."/>
            <person name="Xu Y."/>
        </authorList>
    </citation>
    <scope>NUCLEOTIDE SEQUENCE [LARGE SCALE GENOMIC DNA]</scope>
    <source>
        <strain evidence="3 5">8244</strain>
    </source>
</reference>
<dbReference type="AlphaFoldDB" id="A0A090ZCT0"/>
<feature type="domain" description="Alanine dehydrogenase/pyridine nucleotide transhydrogenase NAD(H)-binding" evidence="1">
    <location>
        <begin position="142"/>
        <end position="271"/>
    </location>
</feature>
<dbReference type="OrthoDB" id="8840764at2"/>
<dbReference type="GeneID" id="77006781"/>
<dbReference type="NCBIfam" id="NF006162">
    <property type="entry name" value="PRK08306.1"/>
    <property type="match status" value="1"/>
</dbReference>
<protein>
    <submittedName>
        <fullName evidence="4">Dipicolinate synthase subunit DpsA</fullName>
    </submittedName>
    <submittedName>
        <fullName evidence="3">Dipicolinic acid synthetase, A subunit</fullName>
    </submittedName>
</protein>
<comment type="caution">
    <text evidence="3">The sequence shown here is derived from an EMBL/GenBank/DDBJ whole genome shotgun (WGS) entry which is preliminary data.</text>
</comment>
<dbReference type="Pfam" id="PF16924">
    <property type="entry name" value="DpaA_N"/>
    <property type="match status" value="1"/>
</dbReference>
<evidence type="ECO:0000313" key="4">
    <source>
        <dbReference type="EMBL" id="MUG21751.1"/>
    </source>
</evidence>
<evidence type="ECO:0000259" key="2">
    <source>
        <dbReference type="Pfam" id="PF16924"/>
    </source>
</evidence>
<gene>
    <name evidence="3" type="primary">dpaA</name>
    <name evidence="4" type="synonym">dpsA</name>
    <name evidence="3" type="ORF">DJ90_2589</name>
    <name evidence="4" type="ORF">GNQ08_04815</name>
</gene>
<dbReference type="InterPro" id="IPR031629">
    <property type="entry name" value="DpaA_N"/>
</dbReference>
<dbReference type="HOGENOM" id="CLU_082687_0_0_9"/>
<dbReference type="RefSeq" id="WP_036622356.1">
    <property type="nucleotide sequence ID" value="NZ_BGML01000006.1"/>
</dbReference>
<sequence>MLTGITIVFLGGDARQVEVIDKCLELDATVRIVGFDRLDMPLPGVSNEALTPGLLAGADIIILPVIGCDDHGVVPAPFSAEELVIKPEGFEAVRKDTLVYTGIAKSFLRQMGDRGGFRIIELLERDDVAIYNSIPTAEGAVMMAIQNTDITIHGSTCIVLGIGRTGFTLAKTLQGLGATVKVGVRREDDMARAVQMGWKPFATRDLAANVGDVDLIFNTIPTMIITAQIISKLPRRAVIIDLASAPGGTDFRFAEKRGIKAILAPGLPGIVAPKTAGIIMANTICQSILDEFQIRGDEE</sequence>
<proteinExistence type="predicted"/>
<dbReference type="SUPFAM" id="SSF51735">
    <property type="entry name" value="NAD(P)-binding Rossmann-fold domains"/>
    <property type="match status" value="1"/>
</dbReference>
<dbReference type="InterPro" id="IPR036291">
    <property type="entry name" value="NAD(P)-bd_dom_sf"/>
</dbReference>
<evidence type="ECO:0000313" key="6">
    <source>
        <dbReference type="Proteomes" id="UP000442469"/>
    </source>
</evidence>
<feature type="domain" description="Dipicolinate synthase subunit A N-terminal" evidence="2">
    <location>
        <begin position="7"/>
        <end position="122"/>
    </location>
</feature>
<dbReference type="STRING" id="44252.DJ90_2589"/>
<dbReference type="Proteomes" id="UP000442469">
    <property type="component" value="Unassembled WGS sequence"/>
</dbReference>
<organism evidence="3 5">
    <name type="scientific">Paenibacillus macerans</name>
    <name type="common">Bacillus macerans</name>
    <dbReference type="NCBI Taxonomy" id="44252"/>
    <lineage>
        <taxon>Bacteria</taxon>
        <taxon>Bacillati</taxon>
        <taxon>Bacillota</taxon>
        <taxon>Bacilli</taxon>
        <taxon>Bacillales</taxon>
        <taxon>Paenibacillaceae</taxon>
        <taxon>Paenibacillus</taxon>
    </lineage>
</organism>
<dbReference type="NCBIfam" id="TIGR02853">
    <property type="entry name" value="spore_dpaA"/>
    <property type="match status" value="1"/>
</dbReference>
<dbReference type="PATRIC" id="fig|44252.3.peg.2510"/>
<accession>A0A090ZCT0</accession>
<evidence type="ECO:0000259" key="1">
    <source>
        <dbReference type="Pfam" id="PF01262"/>
    </source>
</evidence>
<keyword evidence="5" id="KW-1185">Reference proteome</keyword>
<dbReference type="Proteomes" id="UP000029278">
    <property type="component" value="Unassembled WGS sequence"/>
</dbReference>
<name>A0A090ZCT0_PAEMA</name>
<dbReference type="EMBL" id="JMQA01000024">
    <property type="protein sequence ID" value="KFN09079.1"/>
    <property type="molecule type" value="Genomic_DNA"/>
</dbReference>
<dbReference type="InterPro" id="IPR014215">
    <property type="entry name" value="Dipicolinic_acid_synth_A"/>
</dbReference>
<evidence type="ECO:0000313" key="5">
    <source>
        <dbReference type="Proteomes" id="UP000029278"/>
    </source>
</evidence>
<dbReference type="EMBL" id="WNZZ01000002">
    <property type="protein sequence ID" value="MUG21751.1"/>
    <property type="molecule type" value="Genomic_DNA"/>
</dbReference>
<dbReference type="Gene3D" id="3.40.50.720">
    <property type="entry name" value="NAD(P)-binding Rossmann-like Domain"/>
    <property type="match status" value="2"/>
</dbReference>
<dbReference type="Pfam" id="PF01262">
    <property type="entry name" value="AlaDh_PNT_C"/>
    <property type="match status" value="1"/>
</dbReference>